<dbReference type="OrthoDB" id="5976067at2759"/>
<evidence type="ECO:0000259" key="3">
    <source>
        <dbReference type="Pfam" id="PF10488"/>
    </source>
</evidence>
<feature type="region of interest" description="Disordered" evidence="2">
    <location>
        <begin position="107"/>
        <end position="128"/>
    </location>
</feature>
<evidence type="ECO:0000313" key="4">
    <source>
        <dbReference type="EMBL" id="KAG7473750.1"/>
    </source>
</evidence>
<name>A0A9D3TDC5_MEGAT</name>
<dbReference type="GO" id="GO:0034976">
    <property type="term" value="P:response to endoplasmic reticulum stress"/>
    <property type="evidence" value="ECO:0007669"/>
    <property type="project" value="TreeGrafter"/>
</dbReference>
<accession>A0A9D3TDC5</accession>
<sequence>MDTIMRGPERTSVKTAVQRSEDSTTLILPWTRQILNILWEHLRLLVHVVYYSFMAVFQMFRLEVHKEDAQNRDSSDGLESDSVGRSAEEGQQNTPLRKYCLDFCQPHSESDSDGDSSSDDSGAEEDDENDKLWELFANPADPYDPLHFTACATSSAHKKAAADGHAPNGVRPSELDRVPEASVNTLDSCTGGEESDGPSGSEVEEELWNSFSQNADPYHPLHFRACLRSSPAGPLLTSLTASEKSFNTVAGAPKRTRRSKPALPKRHCKHYCHQTSLDRPRLTSWKKSGSVLAAGVQTEDKAVVKKVRFSPIVQVHIMHTWSFAMQAARKGPWEELARDRVRFQRRIEETEQAIGYCFHPSHRERILDYICNTQNAAPVLNS</sequence>
<proteinExistence type="inferred from homology"/>
<dbReference type="EMBL" id="JAFDVH010000007">
    <property type="protein sequence ID" value="KAG7473750.1"/>
    <property type="molecule type" value="Genomic_DNA"/>
</dbReference>
<comment type="caution">
    <text evidence="4">The sequence shown here is derived from an EMBL/GenBank/DDBJ whole genome shotgun (WGS) entry which is preliminary data.</text>
</comment>
<evidence type="ECO:0000256" key="1">
    <source>
        <dbReference type="ARBA" id="ARBA00010161"/>
    </source>
</evidence>
<feature type="domain" description="Protein phosphatase 1 regulatory subunit 15A/B C-terminal" evidence="3">
    <location>
        <begin position="181"/>
        <end position="368"/>
    </location>
</feature>
<evidence type="ECO:0000256" key="2">
    <source>
        <dbReference type="SAM" id="MobiDB-lite"/>
    </source>
</evidence>
<protein>
    <recommendedName>
        <fullName evidence="3">Protein phosphatase 1 regulatory subunit 15A/B C-terminal domain-containing protein</fullName>
    </recommendedName>
</protein>
<keyword evidence="5" id="KW-1185">Reference proteome</keyword>
<dbReference type="PANTHER" id="PTHR16489:SF11">
    <property type="entry name" value="PROTEIN PHOSPHATASE 1 REGULATORY SUBUNIT 15B"/>
    <property type="match status" value="1"/>
</dbReference>
<feature type="region of interest" description="Disordered" evidence="2">
    <location>
        <begin position="184"/>
        <end position="206"/>
    </location>
</feature>
<reference evidence="4" key="1">
    <citation type="submission" date="2021-01" db="EMBL/GenBank/DDBJ databases">
        <authorList>
            <person name="Zahm M."/>
            <person name="Roques C."/>
            <person name="Cabau C."/>
            <person name="Klopp C."/>
            <person name="Donnadieu C."/>
            <person name="Jouanno E."/>
            <person name="Lampietro C."/>
            <person name="Louis A."/>
            <person name="Herpin A."/>
            <person name="Echchiki A."/>
            <person name="Berthelot C."/>
            <person name="Parey E."/>
            <person name="Roest-Crollius H."/>
            <person name="Braasch I."/>
            <person name="Postlethwait J."/>
            <person name="Bobe J."/>
            <person name="Montfort J."/>
            <person name="Bouchez O."/>
            <person name="Begum T."/>
            <person name="Mejri S."/>
            <person name="Adams A."/>
            <person name="Chen W.-J."/>
            <person name="Guiguen Y."/>
        </authorList>
    </citation>
    <scope>NUCLEOTIDE SEQUENCE</scope>
    <source>
        <strain evidence="4">YG-15Mar2019-1</strain>
        <tissue evidence="4">Brain</tissue>
    </source>
</reference>
<dbReference type="InterPro" id="IPR051254">
    <property type="entry name" value="PPP1R15"/>
</dbReference>
<dbReference type="GO" id="GO:0019888">
    <property type="term" value="F:protein phosphatase regulator activity"/>
    <property type="evidence" value="ECO:0007669"/>
    <property type="project" value="TreeGrafter"/>
</dbReference>
<dbReference type="Proteomes" id="UP001046870">
    <property type="component" value="Chromosome 7"/>
</dbReference>
<dbReference type="Pfam" id="PF10488">
    <property type="entry name" value="PP1c_bdg"/>
    <property type="match status" value="1"/>
</dbReference>
<comment type="similarity">
    <text evidence="1">Belongs to the PPP1R15 family.</text>
</comment>
<dbReference type="GO" id="GO:0000164">
    <property type="term" value="C:protein phosphatase type 1 complex"/>
    <property type="evidence" value="ECO:0007669"/>
    <property type="project" value="TreeGrafter"/>
</dbReference>
<dbReference type="PANTHER" id="PTHR16489">
    <property type="entry name" value="GH11727P"/>
    <property type="match status" value="1"/>
</dbReference>
<dbReference type="GO" id="GO:0051246">
    <property type="term" value="P:regulation of protein metabolic process"/>
    <property type="evidence" value="ECO:0007669"/>
    <property type="project" value="UniProtKB-ARBA"/>
</dbReference>
<evidence type="ECO:0000313" key="5">
    <source>
        <dbReference type="Proteomes" id="UP001046870"/>
    </source>
</evidence>
<gene>
    <name evidence="4" type="ORF">MATL_G00099140</name>
</gene>
<feature type="region of interest" description="Disordered" evidence="2">
    <location>
        <begin position="68"/>
        <end position="92"/>
    </location>
</feature>
<dbReference type="InterPro" id="IPR019523">
    <property type="entry name" value="Prot_Pase1_reg-su15A/B_C"/>
</dbReference>
<organism evidence="4 5">
    <name type="scientific">Megalops atlanticus</name>
    <name type="common">Tarpon</name>
    <name type="synonym">Clupea gigantea</name>
    <dbReference type="NCBI Taxonomy" id="7932"/>
    <lineage>
        <taxon>Eukaryota</taxon>
        <taxon>Metazoa</taxon>
        <taxon>Chordata</taxon>
        <taxon>Craniata</taxon>
        <taxon>Vertebrata</taxon>
        <taxon>Euteleostomi</taxon>
        <taxon>Actinopterygii</taxon>
        <taxon>Neopterygii</taxon>
        <taxon>Teleostei</taxon>
        <taxon>Elopiformes</taxon>
        <taxon>Megalopidae</taxon>
        <taxon>Megalops</taxon>
    </lineage>
</organism>
<feature type="compositionally biased region" description="Acidic residues" evidence="2">
    <location>
        <begin position="111"/>
        <end position="128"/>
    </location>
</feature>
<dbReference type="AlphaFoldDB" id="A0A9D3TDC5"/>
<feature type="region of interest" description="Disordered" evidence="2">
    <location>
        <begin position="159"/>
        <end position="178"/>
    </location>
</feature>
<dbReference type="GO" id="GO:0005783">
    <property type="term" value="C:endoplasmic reticulum"/>
    <property type="evidence" value="ECO:0007669"/>
    <property type="project" value="TreeGrafter"/>
</dbReference>